<organism evidence="8">
    <name type="scientific">candidate division WOR-3 bacterium</name>
    <dbReference type="NCBI Taxonomy" id="2052148"/>
    <lineage>
        <taxon>Bacteria</taxon>
        <taxon>Bacteria division WOR-3</taxon>
    </lineage>
</organism>
<comment type="caution">
    <text evidence="8">The sequence shown here is derived from an EMBL/GenBank/DDBJ whole genome shotgun (WGS) entry which is preliminary data.</text>
</comment>
<proteinExistence type="predicted"/>
<keyword evidence="3 6" id="KW-0479">Metal-binding</keyword>
<dbReference type="InterPro" id="IPR034457">
    <property type="entry name" value="Organic_radical-activating"/>
</dbReference>
<dbReference type="InterPro" id="IPR013785">
    <property type="entry name" value="Aldolase_TIM"/>
</dbReference>
<dbReference type="SFLD" id="SFLDS00029">
    <property type="entry name" value="Radical_SAM"/>
    <property type="match status" value="1"/>
</dbReference>
<keyword evidence="2 6" id="KW-0949">S-adenosyl-L-methionine</keyword>
<keyword evidence="5 6" id="KW-0411">Iron-sulfur</keyword>
<evidence type="ECO:0000256" key="4">
    <source>
        <dbReference type="ARBA" id="ARBA00023004"/>
    </source>
</evidence>
<dbReference type="NCBIfam" id="TIGR04337">
    <property type="entry name" value="AmmeMemoSam_rS"/>
    <property type="match status" value="1"/>
</dbReference>
<dbReference type="InterPro" id="IPR007197">
    <property type="entry name" value="rSAM"/>
</dbReference>
<dbReference type="SUPFAM" id="SSF102114">
    <property type="entry name" value="Radical SAM enzymes"/>
    <property type="match status" value="1"/>
</dbReference>
<dbReference type="AlphaFoldDB" id="A0A7V3PSS1"/>
<dbReference type="PANTHER" id="PTHR30352:SF5">
    <property type="entry name" value="PYRUVATE FORMATE-LYASE 1-ACTIVATING ENZYME"/>
    <property type="match status" value="1"/>
</dbReference>
<dbReference type="PIRSF" id="PIRSF004869">
    <property type="entry name" value="PflX_prd"/>
    <property type="match status" value="1"/>
</dbReference>
<evidence type="ECO:0000256" key="5">
    <source>
        <dbReference type="ARBA" id="ARBA00023014"/>
    </source>
</evidence>
<dbReference type="CDD" id="cd01335">
    <property type="entry name" value="Radical_SAM"/>
    <property type="match status" value="1"/>
</dbReference>
<dbReference type="GO" id="GO:0046872">
    <property type="term" value="F:metal ion binding"/>
    <property type="evidence" value="ECO:0007669"/>
    <property type="project" value="UniProtKB-KW"/>
</dbReference>
<evidence type="ECO:0000259" key="7">
    <source>
        <dbReference type="PROSITE" id="PS51918"/>
    </source>
</evidence>
<evidence type="ECO:0000256" key="1">
    <source>
        <dbReference type="ARBA" id="ARBA00022485"/>
    </source>
</evidence>
<dbReference type="EMBL" id="DTMZ01000025">
    <property type="protein sequence ID" value="HGD12745.1"/>
    <property type="molecule type" value="Genomic_DNA"/>
</dbReference>
<keyword evidence="1" id="KW-0004">4Fe-4S</keyword>
<feature type="domain" description="Radical SAM core" evidence="7">
    <location>
        <begin position="72"/>
        <end position="285"/>
    </location>
</feature>
<dbReference type="GO" id="GO:0003824">
    <property type="term" value="F:catalytic activity"/>
    <property type="evidence" value="ECO:0007669"/>
    <property type="project" value="InterPro"/>
</dbReference>
<dbReference type="PANTHER" id="PTHR30352">
    <property type="entry name" value="PYRUVATE FORMATE-LYASE-ACTIVATING ENZYME"/>
    <property type="match status" value="1"/>
</dbReference>
<evidence type="ECO:0000256" key="6">
    <source>
        <dbReference type="PIRSR" id="PIRSR004869-50"/>
    </source>
</evidence>
<gene>
    <name evidence="8" type="primary">amrS</name>
    <name evidence="8" type="ORF">ENX16_01485</name>
</gene>
<dbReference type="SFLD" id="SFLDG01101">
    <property type="entry name" value="Uncharacterised_Radical_SAM_Su"/>
    <property type="match status" value="1"/>
</dbReference>
<reference evidence="8" key="1">
    <citation type="journal article" date="2020" name="mSystems">
        <title>Genome- and Community-Level Interaction Insights into Carbon Utilization and Element Cycling Functions of Hydrothermarchaeota in Hydrothermal Sediment.</title>
        <authorList>
            <person name="Zhou Z."/>
            <person name="Liu Y."/>
            <person name="Xu W."/>
            <person name="Pan J."/>
            <person name="Luo Z.H."/>
            <person name="Li M."/>
        </authorList>
    </citation>
    <scope>NUCLEOTIDE SEQUENCE [LARGE SCALE GENOMIC DNA]</scope>
    <source>
        <strain evidence="8">SpSt-914</strain>
    </source>
</reference>
<dbReference type="InterPro" id="IPR027596">
    <property type="entry name" value="AmmeMemoSam_rS"/>
</dbReference>
<feature type="binding site" evidence="6">
    <location>
        <position position="91"/>
    </location>
    <ligand>
        <name>[4Fe-4S] cluster</name>
        <dbReference type="ChEBI" id="CHEBI:49883"/>
        <note>4Fe-4S-S-AdoMet</note>
    </ligand>
</feature>
<protein>
    <submittedName>
        <fullName evidence="8">AmmeMemoRadiSam system radical SAM enzyme</fullName>
    </submittedName>
</protein>
<dbReference type="SMART" id="SM00729">
    <property type="entry name" value="Elp3"/>
    <property type="match status" value="1"/>
</dbReference>
<evidence type="ECO:0000256" key="2">
    <source>
        <dbReference type="ARBA" id="ARBA00022691"/>
    </source>
</evidence>
<keyword evidence="4 6" id="KW-0408">Iron</keyword>
<name>A0A7V3PSS1_UNCW3</name>
<dbReference type="Pfam" id="PF04055">
    <property type="entry name" value="Radical_SAM"/>
    <property type="match status" value="1"/>
</dbReference>
<dbReference type="InterPro" id="IPR016431">
    <property type="entry name" value="Pyrv-formate_lyase-activ_prd"/>
</dbReference>
<evidence type="ECO:0000256" key="3">
    <source>
        <dbReference type="ARBA" id="ARBA00022723"/>
    </source>
</evidence>
<dbReference type="Gene3D" id="3.20.20.70">
    <property type="entry name" value="Aldolase class I"/>
    <property type="match status" value="1"/>
</dbReference>
<accession>A0A7V3PSS1</accession>
<dbReference type="InterPro" id="IPR058240">
    <property type="entry name" value="rSAM_sf"/>
</dbReference>
<evidence type="ECO:0000313" key="8">
    <source>
        <dbReference type="EMBL" id="HGD12745.1"/>
    </source>
</evidence>
<feature type="binding site" evidence="6">
    <location>
        <position position="87"/>
    </location>
    <ligand>
        <name>[4Fe-4S] cluster</name>
        <dbReference type="ChEBI" id="CHEBI:49883"/>
        <note>4Fe-4S-S-AdoMet</note>
    </ligand>
</feature>
<dbReference type="InterPro" id="IPR006638">
    <property type="entry name" value="Elp3/MiaA/NifB-like_rSAM"/>
</dbReference>
<dbReference type="GO" id="GO:0051539">
    <property type="term" value="F:4 iron, 4 sulfur cluster binding"/>
    <property type="evidence" value="ECO:0007669"/>
    <property type="project" value="UniProtKB-KW"/>
</dbReference>
<comment type="cofactor">
    <cofactor evidence="6">
        <name>[4Fe-4S] cluster</name>
        <dbReference type="ChEBI" id="CHEBI:49883"/>
    </cofactor>
    <text evidence="6">Binds 1 [4Fe-4S] cluster. The cluster is coordinated with 3 cysteines and an exchangeable S-adenosyl-L-methionine.</text>
</comment>
<feature type="binding site" evidence="6">
    <location>
        <position position="94"/>
    </location>
    <ligand>
        <name>[4Fe-4S] cluster</name>
        <dbReference type="ChEBI" id="CHEBI:49883"/>
        <note>4Fe-4S-S-AdoMet</note>
    </ligand>
</feature>
<sequence>MKVDNRHPVAEYWETEDGKIRCELCPNRCLIAPGKLGRCLGRRNVDGKLVAENYGEVVSYAVDPIEKKPLYHFYPGAEIFSVATYGCNLLCPFCQNWEISQRRVPSRYIAPAELVELVKSYGLKLISYTYTEPLIWFEYVRDAGKLMHQAGIKNVLVTNGMVNLEPLNEILPVVDAMNIDLKSIKPEFYRNYVHGFLDAVLATIRRARAHCHIELTTLLIPGKNDSDEELEELTDFVAGLGENTVLHFSRYFPRYKVNEPMTPESTLMRAAEIAKRKLNYVYLGNVYLGPELRDTFCPQCQTVLVERSGYQGRVVNVQAGRCASCGRKVDLVLDEDDRR</sequence>
<dbReference type="PROSITE" id="PS51918">
    <property type="entry name" value="RADICAL_SAM"/>
    <property type="match status" value="1"/>
</dbReference>